<dbReference type="Proteomes" id="UP000001823">
    <property type="component" value="Chromosome"/>
</dbReference>
<feature type="domain" description="HTH arsR-type" evidence="4">
    <location>
        <begin position="1"/>
        <end position="94"/>
    </location>
</feature>
<dbReference type="eggNOG" id="COG0640">
    <property type="taxonomic scope" value="Bacteria"/>
</dbReference>
<evidence type="ECO:0000313" key="6">
    <source>
        <dbReference type="Proteomes" id="UP000001823"/>
    </source>
</evidence>
<keyword evidence="3" id="KW-0804">Transcription</keyword>
<dbReference type="InterPro" id="IPR011991">
    <property type="entry name" value="ArsR-like_HTH"/>
</dbReference>
<accession>A0A0H2YTY4</accession>
<dbReference type="HOGENOM" id="CLU_097806_3_5_9"/>
<dbReference type="PANTHER" id="PTHR33154:SF18">
    <property type="entry name" value="ARSENICAL RESISTANCE OPERON REPRESSOR"/>
    <property type="match status" value="1"/>
</dbReference>
<gene>
    <name evidence="5" type="primary">arsR</name>
    <name evidence="5" type="ordered locus">CPF_0833</name>
</gene>
<dbReference type="Gene3D" id="1.10.10.10">
    <property type="entry name" value="Winged helix-like DNA-binding domain superfamily/Winged helix DNA-binding domain"/>
    <property type="match status" value="1"/>
</dbReference>
<sequence length="94" mass="10790">MEDKFEINSRVFKALGDSNRLKIIDLLSSGEKCACEILKFFDISQSTLSHHMKILSECGLVKCRKEGTWNHYSLNLNNANKSILFFMEIITCLD</sequence>
<dbReference type="RefSeq" id="WP_003449190.1">
    <property type="nucleotide sequence ID" value="NC_008261.1"/>
</dbReference>
<dbReference type="GeneID" id="93002830"/>
<dbReference type="InterPro" id="IPR051081">
    <property type="entry name" value="HTH_MetalResp_TranReg"/>
</dbReference>
<keyword evidence="1" id="KW-0805">Transcription regulation</keyword>
<dbReference type="KEGG" id="cpf:CPF_0833"/>
<dbReference type="InterPro" id="IPR036388">
    <property type="entry name" value="WH-like_DNA-bd_sf"/>
</dbReference>
<evidence type="ECO:0000256" key="2">
    <source>
        <dbReference type="ARBA" id="ARBA00023125"/>
    </source>
</evidence>
<keyword evidence="6" id="KW-1185">Reference proteome</keyword>
<dbReference type="EMBL" id="CP000246">
    <property type="protein sequence ID" value="ABG84246.1"/>
    <property type="molecule type" value="Genomic_DNA"/>
</dbReference>
<organism evidence="5 6">
    <name type="scientific">Clostridium perfringens (strain ATCC 13124 / DSM 756 / JCM 1290 / NCIMB 6125 / NCTC 8237 / Type A)</name>
    <dbReference type="NCBI Taxonomy" id="195103"/>
    <lineage>
        <taxon>Bacteria</taxon>
        <taxon>Bacillati</taxon>
        <taxon>Bacillota</taxon>
        <taxon>Clostridia</taxon>
        <taxon>Eubacteriales</taxon>
        <taxon>Clostridiaceae</taxon>
        <taxon>Clostridium</taxon>
    </lineage>
</organism>
<dbReference type="PaxDb" id="195103-CPF_0833"/>
<evidence type="ECO:0000313" key="5">
    <source>
        <dbReference type="EMBL" id="ABG84246.1"/>
    </source>
</evidence>
<dbReference type="InterPro" id="IPR036390">
    <property type="entry name" value="WH_DNA-bd_sf"/>
</dbReference>
<dbReference type="AlphaFoldDB" id="A0A0H2YTY4"/>
<evidence type="ECO:0000259" key="4">
    <source>
        <dbReference type="PROSITE" id="PS50987"/>
    </source>
</evidence>
<dbReference type="PROSITE" id="PS50987">
    <property type="entry name" value="HTH_ARSR_2"/>
    <property type="match status" value="1"/>
</dbReference>
<dbReference type="NCBIfam" id="NF033788">
    <property type="entry name" value="HTH_metalloreg"/>
    <property type="match status" value="1"/>
</dbReference>
<name>A0A0H2YTY4_CLOP1</name>
<dbReference type="PRINTS" id="PR00778">
    <property type="entry name" value="HTHARSR"/>
</dbReference>
<protein>
    <submittedName>
        <fullName evidence="5">Arsenical resistance operon repressor</fullName>
    </submittedName>
</protein>
<dbReference type="CDD" id="cd00090">
    <property type="entry name" value="HTH_ARSR"/>
    <property type="match status" value="1"/>
</dbReference>
<dbReference type="PANTHER" id="PTHR33154">
    <property type="entry name" value="TRANSCRIPTIONAL REGULATOR, ARSR FAMILY"/>
    <property type="match status" value="1"/>
</dbReference>
<dbReference type="Pfam" id="PF01022">
    <property type="entry name" value="HTH_5"/>
    <property type="match status" value="1"/>
</dbReference>
<dbReference type="STRING" id="195103.CPF_0833"/>
<proteinExistence type="predicted"/>
<reference evidence="5 6" key="1">
    <citation type="journal article" date="2006" name="Genome Res.">
        <title>Skewed genomic variability in strains of the toxigenic bacterial pathogen, Clostridium perfringens.</title>
        <authorList>
            <person name="Myers G.S."/>
            <person name="Rasko D.A."/>
            <person name="Cheung J.K."/>
            <person name="Ravel J."/>
            <person name="Seshadri R."/>
            <person name="Deboy R.T."/>
            <person name="Ren Q."/>
            <person name="Varga J."/>
            <person name="Awad M.M."/>
            <person name="Brinkac L.M."/>
            <person name="Daugherty S.C."/>
            <person name="Haft D.H."/>
            <person name="Dodson R.J."/>
            <person name="Madupu R."/>
            <person name="Nelson W.C."/>
            <person name="Rosovitz M.J."/>
            <person name="Sullivan S.A."/>
            <person name="Khouri H."/>
            <person name="Dimitrov G.I."/>
            <person name="Watkins K.L."/>
            <person name="Mulligan S."/>
            <person name="Benton J."/>
            <person name="Radune D."/>
            <person name="Fisher D.J."/>
            <person name="Atkins H.S."/>
            <person name="Hiscox T."/>
            <person name="Jost B.H."/>
            <person name="Billington S.J."/>
            <person name="Songer J.G."/>
            <person name="McClane B.A."/>
            <person name="Titball R.W."/>
            <person name="Rood J.I."/>
            <person name="Melville S.B."/>
            <person name="Paulsen I.T."/>
        </authorList>
    </citation>
    <scope>NUCLEOTIDE SEQUENCE [LARGE SCALE GENOMIC DNA]</scope>
    <source>
        <strain evidence="6">ATCC 13124 / DSM 756 / JCM 1290 / NCIMB 6125 / NCTC 8237 / S 107 / Type A</strain>
    </source>
</reference>
<dbReference type="GO" id="GO:0003677">
    <property type="term" value="F:DNA binding"/>
    <property type="evidence" value="ECO:0007669"/>
    <property type="project" value="UniProtKB-KW"/>
</dbReference>
<keyword evidence="2" id="KW-0238">DNA-binding</keyword>
<dbReference type="SUPFAM" id="SSF46785">
    <property type="entry name" value="Winged helix' DNA-binding domain"/>
    <property type="match status" value="1"/>
</dbReference>
<dbReference type="InterPro" id="IPR001845">
    <property type="entry name" value="HTH_ArsR_DNA-bd_dom"/>
</dbReference>
<dbReference type="GO" id="GO:0003700">
    <property type="term" value="F:DNA-binding transcription factor activity"/>
    <property type="evidence" value="ECO:0007669"/>
    <property type="project" value="InterPro"/>
</dbReference>
<dbReference type="SMART" id="SM00418">
    <property type="entry name" value="HTH_ARSR"/>
    <property type="match status" value="1"/>
</dbReference>
<evidence type="ECO:0000256" key="3">
    <source>
        <dbReference type="ARBA" id="ARBA00023163"/>
    </source>
</evidence>
<evidence type="ECO:0000256" key="1">
    <source>
        <dbReference type="ARBA" id="ARBA00023015"/>
    </source>
</evidence>